<proteinExistence type="predicted"/>
<dbReference type="Proteomes" id="UP001139319">
    <property type="component" value="Unassembled WGS sequence"/>
</dbReference>
<evidence type="ECO:0000259" key="2">
    <source>
        <dbReference type="PROSITE" id="PS51084"/>
    </source>
</evidence>
<dbReference type="RefSeq" id="WP_253966448.1">
    <property type="nucleotide sequence ID" value="NZ_JAMFTH010000001.1"/>
</dbReference>
<evidence type="ECO:0000313" key="3">
    <source>
        <dbReference type="EMBL" id="MCP8898158.1"/>
    </source>
</evidence>
<keyword evidence="4" id="KW-1185">Reference proteome</keyword>
<dbReference type="EMBL" id="JAMFTH010000001">
    <property type="protein sequence ID" value="MCP8898158.1"/>
    <property type="molecule type" value="Genomic_DNA"/>
</dbReference>
<reference evidence="3" key="1">
    <citation type="submission" date="2022-05" db="EMBL/GenBank/DDBJ databases">
        <authorList>
            <person name="Sun H.-N."/>
        </authorList>
    </citation>
    <scope>NUCLEOTIDE SEQUENCE</scope>
    <source>
        <strain evidence="3">HB14</strain>
    </source>
</reference>
<comment type="caution">
    <text evidence="3">The sequence shown here is derived from an EMBL/GenBank/DDBJ whole genome shotgun (WGS) entry which is preliminary data.</text>
</comment>
<reference evidence="3" key="2">
    <citation type="submission" date="2023-01" db="EMBL/GenBank/DDBJ databases">
        <title>Gilvimarinus xylanilyticus HB14 isolated from Caulerpa lentillifera aquaculture base in Hainan, China.</title>
        <authorList>
            <person name="Zhang Y.-J."/>
        </authorList>
    </citation>
    <scope>NUCLEOTIDE SEQUENCE</scope>
    <source>
        <strain evidence="3">HB14</strain>
    </source>
</reference>
<dbReference type="InterPro" id="IPR011146">
    <property type="entry name" value="HIT-like"/>
</dbReference>
<name>A0A9X2HTC2_9GAMM</name>
<dbReference type="AlphaFoldDB" id="A0A9X2HTC2"/>
<protein>
    <submittedName>
        <fullName evidence="3">HIT family protein</fullName>
    </submittedName>
</protein>
<organism evidence="3 4">
    <name type="scientific">Gilvimarinus xylanilyticus</name>
    <dbReference type="NCBI Taxonomy" id="2944139"/>
    <lineage>
        <taxon>Bacteria</taxon>
        <taxon>Pseudomonadati</taxon>
        <taxon>Pseudomonadota</taxon>
        <taxon>Gammaproteobacteria</taxon>
        <taxon>Cellvibrionales</taxon>
        <taxon>Cellvibrionaceae</taxon>
        <taxon>Gilvimarinus</taxon>
    </lineage>
</organism>
<feature type="domain" description="HIT" evidence="2">
    <location>
        <begin position="1"/>
        <end position="103"/>
    </location>
</feature>
<dbReference type="SUPFAM" id="SSF54197">
    <property type="entry name" value="HIT-like"/>
    <property type="match status" value="1"/>
</dbReference>
<dbReference type="Gene3D" id="3.30.428.10">
    <property type="entry name" value="HIT-like"/>
    <property type="match status" value="1"/>
</dbReference>
<dbReference type="PIRSF" id="PIRSF000714">
    <property type="entry name" value="HIT"/>
    <property type="match status" value="1"/>
</dbReference>
<gene>
    <name evidence="3" type="ORF">M6D89_02465</name>
</gene>
<accession>A0A9X2HTC2</accession>
<evidence type="ECO:0000256" key="1">
    <source>
        <dbReference type="PROSITE-ProRule" id="PRU00464"/>
    </source>
</evidence>
<dbReference type="Pfam" id="PF01230">
    <property type="entry name" value="HIT"/>
    <property type="match status" value="1"/>
</dbReference>
<dbReference type="InterPro" id="IPR036265">
    <property type="entry name" value="HIT-like_sf"/>
</dbReference>
<dbReference type="PROSITE" id="PS51084">
    <property type="entry name" value="HIT_2"/>
    <property type="match status" value="1"/>
</dbReference>
<sequence length="158" mass="17740">MFSLDQRLREDCYVVGRFSLSLLLLSRDANYPWCILVPERENTYELYHLSEEDQQQLIHESSRLAEVMDSVFDADKMNIATLGNVVPQLHLHHIARFKDDPAWPGPVWGKVPSKAYQPDVLESRIEKLANALAGSGFTALTEGADISSVTAPAPRIDC</sequence>
<dbReference type="GO" id="GO:0003824">
    <property type="term" value="F:catalytic activity"/>
    <property type="evidence" value="ECO:0007669"/>
    <property type="project" value="InterPro"/>
</dbReference>
<evidence type="ECO:0000313" key="4">
    <source>
        <dbReference type="Proteomes" id="UP001139319"/>
    </source>
</evidence>
<dbReference type="InterPro" id="IPR026026">
    <property type="entry name" value="HIT_Hint"/>
</dbReference>
<comment type="caution">
    <text evidence="1">Lacks conserved residue(s) required for the propagation of feature annotation.</text>
</comment>